<dbReference type="Pfam" id="PF11350">
    <property type="entry name" value="DUF3152"/>
    <property type="match status" value="1"/>
</dbReference>
<proteinExistence type="predicted"/>
<dbReference type="Proteomes" id="UP000620156">
    <property type="component" value="Unassembled WGS sequence"/>
</dbReference>
<dbReference type="SUPFAM" id="SSF55486">
    <property type="entry name" value="Metalloproteases ('zincins'), catalytic domain"/>
    <property type="match status" value="1"/>
</dbReference>
<feature type="domain" description="Peptidase metallopeptidase" evidence="1">
    <location>
        <begin position="46"/>
        <end position="217"/>
    </location>
</feature>
<name>A0A918EUU2_9ACTN</name>
<sequence>MIALGLGLVVVLAAVPLLADRIKAASGGVSARFTTARADTAAGAAAAGADTRGRDVLTYRVQVEEGTGLDAEHEARTVHEVLTDPRGWTADGEVAFVPSDSAAADLSVKIATPATVDLLCGRAGLDTGGEVNCRVDNDVVVNLKRWTSGSPQFPGPIEEYRALIVNHEVGHRLGRGHETCPRAGAPAPVMMQQIKGLEGCVANAWPYDADGRYMGGPPVP</sequence>
<dbReference type="InterPro" id="IPR006026">
    <property type="entry name" value="Peptidase_Metallo"/>
</dbReference>
<evidence type="ECO:0000313" key="3">
    <source>
        <dbReference type="Proteomes" id="UP000620156"/>
    </source>
</evidence>
<organism evidence="2 3">
    <name type="scientific">Streptomyces ruber</name>
    <dbReference type="NCBI Taxonomy" id="83378"/>
    <lineage>
        <taxon>Bacteria</taxon>
        <taxon>Bacillati</taxon>
        <taxon>Actinomycetota</taxon>
        <taxon>Actinomycetes</taxon>
        <taxon>Kitasatosporales</taxon>
        <taxon>Streptomycetaceae</taxon>
        <taxon>Streptomyces</taxon>
    </lineage>
</organism>
<reference evidence="2" key="1">
    <citation type="journal article" date="2014" name="Int. J. Syst. Evol. Microbiol.">
        <title>Complete genome sequence of Corynebacterium casei LMG S-19264T (=DSM 44701T), isolated from a smear-ripened cheese.</title>
        <authorList>
            <consortium name="US DOE Joint Genome Institute (JGI-PGF)"/>
            <person name="Walter F."/>
            <person name="Albersmeier A."/>
            <person name="Kalinowski J."/>
            <person name="Ruckert C."/>
        </authorList>
    </citation>
    <scope>NUCLEOTIDE SEQUENCE</scope>
    <source>
        <strain evidence="2">JCM 3131</strain>
    </source>
</reference>
<dbReference type="SMART" id="SM00235">
    <property type="entry name" value="ZnMc"/>
    <property type="match status" value="1"/>
</dbReference>
<dbReference type="InterPro" id="IPR022603">
    <property type="entry name" value="DUF3152"/>
</dbReference>
<dbReference type="RefSeq" id="WP_308429833.1">
    <property type="nucleotide sequence ID" value="NZ_BMQK01000014.1"/>
</dbReference>
<evidence type="ECO:0000259" key="1">
    <source>
        <dbReference type="SMART" id="SM00235"/>
    </source>
</evidence>
<dbReference type="EMBL" id="BMQK01000014">
    <property type="protein sequence ID" value="GGQ75752.1"/>
    <property type="molecule type" value="Genomic_DNA"/>
</dbReference>
<gene>
    <name evidence="2" type="ORF">GCM10010145_51770</name>
</gene>
<keyword evidence="3" id="KW-1185">Reference proteome</keyword>
<dbReference type="GO" id="GO:0008270">
    <property type="term" value="F:zinc ion binding"/>
    <property type="evidence" value="ECO:0007669"/>
    <property type="project" value="InterPro"/>
</dbReference>
<dbReference type="GO" id="GO:0006508">
    <property type="term" value="P:proteolysis"/>
    <property type="evidence" value="ECO:0007669"/>
    <property type="project" value="InterPro"/>
</dbReference>
<protein>
    <recommendedName>
        <fullName evidence="1">Peptidase metallopeptidase domain-containing protein</fullName>
    </recommendedName>
</protein>
<dbReference type="AlphaFoldDB" id="A0A918EUU2"/>
<evidence type="ECO:0000313" key="2">
    <source>
        <dbReference type="EMBL" id="GGQ75752.1"/>
    </source>
</evidence>
<reference evidence="2" key="2">
    <citation type="submission" date="2020-09" db="EMBL/GenBank/DDBJ databases">
        <authorList>
            <person name="Sun Q."/>
            <person name="Ohkuma M."/>
        </authorList>
    </citation>
    <scope>NUCLEOTIDE SEQUENCE</scope>
    <source>
        <strain evidence="2">JCM 3131</strain>
    </source>
</reference>
<dbReference type="GO" id="GO:0008237">
    <property type="term" value="F:metallopeptidase activity"/>
    <property type="evidence" value="ECO:0007669"/>
    <property type="project" value="InterPro"/>
</dbReference>
<accession>A0A918EUU2</accession>
<comment type="caution">
    <text evidence="2">The sequence shown here is derived from an EMBL/GenBank/DDBJ whole genome shotgun (WGS) entry which is preliminary data.</text>
</comment>